<dbReference type="Pfam" id="PF00395">
    <property type="entry name" value="SLH"/>
    <property type="match status" value="1"/>
</dbReference>
<dbReference type="Gene3D" id="1.10.1380.10">
    <property type="entry name" value="Neutral endopeptidase , domain2"/>
    <property type="match status" value="1"/>
</dbReference>
<keyword evidence="6" id="KW-0378">Hydrolase</keyword>
<dbReference type="InterPro" id="IPR000718">
    <property type="entry name" value="Peptidase_M13"/>
</dbReference>
<dbReference type="PANTHER" id="PTHR11733:SF167">
    <property type="entry name" value="FI17812P1-RELATED"/>
    <property type="match status" value="1"/>
</dbReference>
<dbReference type="SUPFAM" id="SSF55486">
    <property type="entry name" value="Metalloproteases ('zincins'), catalytic domain"/>
    <property type="match status" value="1"/>
</dbReference>
<keyword evidence="5" id="KW-0677">Repeat</keyword>
<evidence type="ECO:0000256" key="2">
    <source>
        <dbReference type="ARBA" id="ARBA00007357"/>
    </source>
</evidence>
<dbReference type="GO" id="GO:0005886">
    <property type="term" value="C:plasma membrane"/>
    <property type="evidence" value="ECO:0007669"/>
    <property type="project" value="TreeGrafter"/>
</dbReference>
<keyword evidence="4" id="KW-0479">Metal-binding</keyword>
<feature type="chain" id="PRO_5039552856" evidence="9">
    <location>
        <begin position="26"/>
        <end position="789"/>
    </location>
</feature>
<dbReference type="PROSITE" id="PS51885">
    <property type="entry name" value="NEPRILYSIN"/>
    <property type="match status" value="1"/>
</dbReference>
<feature type="domain" description="SLH" evidence="10">
    <location>
        <begin position="32"/>
        <end position="96"/>
    </location>
</feature>
<keyword evidence="12" id="KW-1185">Reference proteome</keyword>
<dbReference type="PROSITE" id="PS51257">
    <property type="entry name" value="PROKAR_LIPOPROTEIN"/>
    <property type="match status" value="1"/>
</dbReference>
<dbReference type="GO" id="GO:0046872">
    <property type="term" value="F:metal ion binding"/>
    <property type="evidence" value="ECO:0007669"/>
    <property type="project" value="UniProtKB-KW"/>
</dbReference>
<dbReference type="InterPro" id="IPR042089">
    <property type="entry name" value="Peptidase_M13_dom_2"/>
</dbReference>
<dbReference type="InterPro" id="IPR001119">
    <property type="entry name" value="SLH_dom"/>
</dbReference>
<comment type="cofactor">
    <cofactor evidence="1">
        <name>Zn(2+)</name>
        <dbReference type="ChEBI" id="CHEBI:29105"/>
    </cofactor>
</comment>
<keyword evidence="9" id="KW-0732">Signal</keyword>
<evidence type="ECO:0000256" key="7">
    <source>
        <dbReference type="ARBA" id="ARBA00022833"/>
    </source>
</evidence>
<dbReference type="RefSeq" id="WP_117141480.1">
    <property type="nucleotide sequence ID" value="NZ_CAKXKJ010000012.1"/>
</dbReference>
<proteinExistence type="inferred from homology"/>
<keyword evidence="7" id="KW-0862">Zinc</keyword>
<gene>
    <name evidence="11" type="ORF">DV520_00965</name>
</gene>
<reference evidence="11 12" key="1">
    <citation type="submission" date="2018-07" db="EMBL/GenBank/DDBJ databases">
        <title>GABA Modulating Bacteria of the Human Gut Microbiota.</title>
        <authorList>
            <person name="Strandwitz P."/>
            <person name="Kim K.H."/>
            <person name="Terekhova D."/>
            <person name="Liu J.K."/>
            <person name="Sharma A."/>
            <person name="Levering J."/>
            <person name="Mcdonald D."/>
            <person name="Dietrich D."/>
            <person name="Ramadhar T.R."/>
            <person name="Lekbua A."/>
            <person name="Mroue N."/>
            <person name="Liston C."/>
            <person name="Stewart E.J."/>
            <person name="Dubin M.J."/>
            <person name="Zengler K."/>
            <person name="Knight R."/>
            <person name="Gilbert J.A."/>
            <person name="Clardy J."/>
            <person name="Lewis K."/>
        </authorList>
    </citation>
    <scope>NUCLEOTIDE SEQUENCE [LARGE SCALE GENOMIC DNA]</scope>
    <source>
        <strain evidence="11 12">KLE1738</strain>
    </source>
</reference>
<evidence type="ECO:0000313" key="12">
    <source>
        <dbReference type="Proteomes" id="UP000260649"/>
    </source>
</evidence>
<evidence type="ECO:0000256" key="9">
    <source>
        <dbReference type="SAM" id="SignalP"/>
    </source>
</evidence>
<dbReference type="Gene3D" id="3.40.390.10">
    <property type="entry name" value="Collagenase (Catalytic Domain)"/>
    <property type="match status" value="1"/>
</dbReference>
<feature type="domain" description="SLH" evidence="10">
    <location>
        <begin position="100"/>
        <end position="163"/>
    </location>
</feature>
<dbReference type="EMBL" id="QQRQ01000001">
    <property type="protein sequence ID" value="RFT07736.1"/>
    <property type="molecule type" value="Genomic_DNA"/>
</dbReference>
<dbReference type="GO" id="GO:0004222">
    <property type="term" value="F:metalloendopeptidase activity"/>
    <property type="evidence" value="ECO:0007669"/>
    <property type="project" value="InterPro"/>
</dbReference>
<dbReference type="InterPro" id="IPR008753">
    <property type="entry name" value="Peptidase_M13_N"/>
</dbReference>
<dbReference type="PRINTS" id="PR00786">
    <property type="entry name" value="NEPRILYSIN"/>
</dbReference>
<dbReference type="OrthoDB" id="9775677at2"/>
<comment type="similarity">
    <text evidence="2">Belongs to the peptidase M13 family.</text>
</comment>
<evidence type="ECO:0000259" key="10">
    <source>
        <dbReference type="PROSITE" id="PS51272"/>
    </source>
</evidence>
<name>A0A3E2B6Z0_9FIRM</name>
<protein>
    <submittedName>
        <fullName evidence="11">Peptidase</fullName>
    </submittedName>
</protein>
<evidence type="ECO:0000256" key="8">
    <source>
        <dbReference type="ARBA" id="ARBA00023049"/>
    </source>
</evidence>
<dbReference type="InterPro" id="IPR024079">
    <property type="entry name" value="MetalloPept_cat_dom_sf"/>
</dbReference>
<dbReference type="GO" id="GO:0016485">
    <property type="term" value="P:protein processing"/>
    <property type="evidence" value="ECO:0007669"/>
    <property type="project" value="TreeGrafter"/>
</dbReference>
<evidence type="ECO:0000256" key="6">
    <source>
        <dbReference type="ARBA" id="ARBA00022801"/>
    </source>
</evidence>
<dbReference type="PROSITE" id="PS51272">
    <property type="entry name" value="SLH"/>
    <property type="match status" value="2"/>
</dbReference>
<evidence type="ECO:0000313" key="11">
    <source>
        <dbReference type="EMBL" id="RFT07736.1"/>
    </source>
</evidence>
<keyword evidence="3" id="KW-0645">Protease</keyword>
<keyword evidence="8" id="KW-0482">Metalloprotease</keyword>
<dbReference type="Proteomes" id="UP000260649">
    <property type="component" value="Unassembled WGS sequence"/>
</dbReference>
<dbReference type="AlphaFoldDB" id="A0A3E2B6Z0"/>
<dbReference type="PANTHER" id="PTHR11733">
    <property type="entry name" value="ZINC METALLOPROTEASE FAMILY M13 NEPRILYSIN-RELATED"/>
    <property type="match status" value="1"/>
</dbReference>
<evidence type="ECO:0000256" key="5">
    <source>
        <dbReference type="ARBA" id="ARBA00022737"/>
    </source>
</evidence>
<dbReference type="Pfam" id="PF05649">
    <property type="entry name" value="Peptidase_M13_N"/>
    <property type="match status" value="1"/>
</dbReference>
<dbReference type="CDD" id="cd08662">
    <property type="entry name" value="M13"/>
    <property type="match status" value="1"/>
</dbReference>
<evidence type="ECO:0000256" key="3">
    <source>
        <dbReference type="ARBA" id="ARBA00022670"/>
    </source>
</evidence>
<evidence type="ECO:0000256" key="1">
    <source>
        <dbReference type="ARBA" id="ARBA00001947"/>
    </source>
</evidence>
<comment type="caution">
    <text evidence="11">The sequence shown here is derived from an EMBL/GenBank/DDBJ whole genome shotgun (WGS) entry which is preliminary data.</text>
</comment>
<dbReference type="GeneID" id="97994304"/>
<sequence length="789" mass="86564">MKWLKRTAAAGMTAVMLFSCLPAAGAVQPGEELTRGETASILLEAATDYNADVTYGDILKGYPGGDLNEDGAVTRAQALVMLQRAFGGLPEPKGDNARSGYPAANFTDIPAWAQAELEDVLASGIVAGTSATTFSPDRKITKEQLDLFLQRTYALEGSNLKDDFYATVNKEALDNSVIRPGYLGASAFYDLGAKVDEEIAGIIQELVDGGAKTEGEKKIVNFYRNILNTEARNAEGIAPIQPYLDAIDQAKTIEELMAVQNRVYEETGGTLFMGFGLNIDVKDNTAYTLLFDGITPSLGQGGYSTATPEQKAAYQTYVRTMLTLVGQSEAAASAAADTIWRVDAKIAAASLSNQELADVDKTYNIYTMEQLQAMFPRVDLEALFALTGLTQTNHIQVMDPGKLQAWAEIFDESKTPDGLEILKTYARLYLAAGFGPALNEEFTEAGNAFNEAYMGSSGALSLEDSAAQYVQQVMSDYLGQAYVDRYFSPEAKADVEKMVQDILAVYRDRIETLDWMSETTKEKAIEKLDTIQINIGYPDDWDDTLKDVEILSAEQGGSFCDNLIAIQKGTNKLLAELQKTGVDENIWPMTTYTVNAGYLFTANSITFPAGILQEPFYDVDASYEENLGKVGYVIAHEITHAFDNNGAKYDENGNAVDWWTQEDYAAFQTLCEKVVKLYDGKESAPGITCNGALTLSENIADLGSVACLTEIESKRENPDYAALYTAMAEIWCSSYPRETRLYLAQADVHAPDKLRGSLVLQNFSEFYEAFDITEEDAMWLPPEERVVIW</sequence>
<feature type="signal peptide" evidence="9">
    <location>
        <begin position="1"/>
        <end position="25"/>
    </location>
</feature>
<organism evidence="11 12">
    <name type="scientific">Evtepia gabavorous</name>
    <dbReference type="NCBI Taxonomy" id="2211183"/>
    <lineage>
        <taxon>Bacteria</taxon>
        <taxon>Bacillati</taxon>
        <taxon>Bacillota</taxon>
        <taxon>Clostridia</taxon>
        <taxon>Eubacteriales</taxon>
        <taxon>Evtepia</taxon>
    </lineage>
</organism>
<accession>A0A3E2B6Z0</accession>
<dbReference type="Pfam" id="PF01431">
    <property type="entry name" value="Peptidase_M13"/>
    <property type="match status" value="1"/>
</dbReference>
<dbReference type="InterPro" id="IPR018497">
    <property type="entry name" value="Peptidase_M13_C"/>
</dbReference>
<evidence type="ECO:0000256" key="4">
    <source>
        <dbReference type="ARBA" id="ARBA00022723"/>
    </source>
</evidence>